<comment type="subcellular location">
    <subcellularLocation>
        <location evidence="1">Nucleus</location>
    </subcellularLocation>
</comment>
<dbReference type="OrthoDB" id="2285533at2759"/>
<sequence length="462" mass="51335">MSIDKADPTQNHNHNHNHNHNLHHNLNHNSSLNGHHSRDVTDSPTGSSPDRDHNPNTSSTNATSQEAQQPKRKGGRKPPLYLATHGLALPLLSTPQLLLHPPSRPPQPLLRPQSRYIILTPIAQIYATSEERKQRNRQAQAAFRERRTEYIKQLEETIRVHESNLHNLQAAHRTAADECLMLRYKNSLLERILLEKGIDVQAELRAKTGSPNLGPTHMPQNLVQPPPIQRAIMNRHHQSRRSNSHIAPKAEPCPSLPPPLQPHSSATSPKNRPTPSSHSNSPSNTGSAFSPAASDSISMRGSMTSASRQQMPQQQLPQTTQPSRQHMMQSGVRGGPVGSGASYYPTPAFQNHIEQLEQEYDAQADMIDDSEIETPGGPGHYPTNNFNSDPQQPMMLSPASNGPGHQMTPSHEPVHHTQTSHSSQYPSMTQLLDQNLDWDPFGLSASMAFPSQQFQFDQANMR</sequence>
<dbReference type="STRING" id="78410.A0A0P7BH21"/>
<evidence type="ECO:0000259" key="4">
    <source>
        <dbReference type="PROSITE" id="PS00036"/>
    </source>
</evidence>
<dbReference type="CDD" id="cd14688">
    <property type="entry name" value="bZIP_YAP"/>
    <property type="match status" value="1"/>
</dbReference>
<reference evidence="5 6" key="1">
    <citation type="submission" date="2015-09" db="EMBL/GenBank/DDBJ databases">
        <title>Draft genome of a European isolate of the apple canker pathogen Neonectria ditissima.</title>
        <authorList>
            <person name="Gomez-Cortecero A."/>
            <person name="Harrison R.J."/>
            <person name="Armitage A.D."/>
        </authorList>
    </citation>
    <scope>NUCLEOTIDE SEQUENCE [LARGE SCALE GENOMIC DNA]</scope>
    <source>
        <strain evidence="5 6">R09/05</strain>
    </source>
</reference>
<dbReference type="InterPro" id="IPR046347">
    <property type="entry name" value="bZIP_sf"/>
</dbReference>
<feature type="region of interest" description="Disordered" evidence="3">
    <location>
        <begin position="235"/>
        <end position="346"/>
    </location>
</feature>
<dbReference type="PANTHER" id="PTHR40621:SF9">
    <property type="entry name" value="MEAB PROTEIN"/>
    <property type="match status" value="1"/>
</dbReference>
<evidence type="ECO:0000256" key="3">
    <source>
        <dbReference type="SAM" id="MobiDB-lite"/>
    </source>
</evidence>
<dbReference type="InterPro" id="IPR050936">
    <property type="entry name" value="AP-1-like"/>
</dbReference>
<dbReference type="AlphaFoldDB" id="A0A0P7BH21"/>
<feature type="compositionally biased region" description="Low complexity" evidence="3">
    <location>
        <begin position="304"/>
        <end position="325"/>
    </location>
</feature>
<evidence type="ECO:0000256" key="1">
    <source>
        <dbReference type="ARBA" id="ARBA00004123"/>
    </source>
</evidence>
<feature type="region of interest" description="Disordered" evidence="3">
    <location>
        <begin position="1"/>
        <end position="81"/>
    </location>
</feature>
<dbReference type="SUPFAM" id="SSF57959">
    <property type="entry name" value="Leucine zipper domain"/>
    <property type="match status" value="1"/>
</dbReference>
<gene>
    <name evidence="5" type="ORF">AK830_g3926</name>
</gene>
<evidence type="ECO:0000256" key="2">
    <source>
        <dbReference type="ARBA" id="ARBA00023242"/>
    </source>
</evidence>
<dbReference type="Proteomes" id="UP000050424">
    <property type="component" value="Unassembled WGS sequence"/>
</dbReference>
<dbReference type="PANTHER" id="PTHR40621">
    <property type="entry name" value="TRANSCRIPTION FACTOR KAPC-RELATED"/>
    <property type="match status" value="1"/>
</dbReference>
<feature type="domain" description="BZIP" evidence="4">
    <location>
        <begin position="132"/>
        <end position="146"/>
    </location>
</feature>
<evidence type="ECO:0000313" key="6">
    <source>
        <dbReference type="Proteomes" id="UP000050424"/>
    </source>
</evidence>
<dbReference type="PROSITE" id="PS00036">
    <property type="entry name" value="BZIP_BASIC"/>
    <property type="match status" value="1"/>
</dbReference>
<feature type="region of interest" description="Disordered" evidence="3">
    <location>
        <begin position="400"/>
        <end position="422"/>
    </location>
</feature>
<dbReference type="Gene3D" id="1.20.5.170">
    <property type="match status" value="1"/>
</dbReference>
<name>A0A0P7BH21_9HYPO</name>
<dbReference type="InterPro" id="IPR004827">
    <property type="entry name" value="bZIP"/>
</dbReference>
<dbReference type="GO" id="GO:0000976">
    <property type="term" value="F:transcription cis-regulatory region binding"/>
    <property type="evidence" value="ECO:0007669"/>
    <property type="project" value="InterPro"/>
</dbReference>
<evidence type="ECO:0000313" key="5">
    <source>
        <dbReference type="EMBL" id="KPM42614.1"/>
    </source>
</evidence>
<proteinExistence type="predicted"/>
<dbReference type="GO" id="GO:0001228">
    <property type="term" value="F:DNA-binding transcription activator activity, RNA polymerase II-specific"/>
    <property type="evidence" value="ECO:0007669"/>
    <property type="project" value="TreeGrafter"/>
</dbReference>
<accession>A0A0P7BH21</accession>
<organism evidence="5 6">
    <name type="scientific">Neonectria ditissima</name>
    <dbReference type="NCBI Taxonomy" id="78410"/>
    <lineage>
        <taxon>Eukaryota</taxon>
        <taxon>Fungi</taxon>
        <taxon>Dikarya</taxon>
        <taxon>Ascomycota</taxon>
        <taxon>Pezizomycotina</taxon>
        <taxon>Sordariomycetes</taxon>
        <taxon>Hypocreomycetidae</taxon>
        <taxon>Hypocreales</taxon>
        <taxon>Nectriaceae</taxon>
        <taxon>Neonectria</taxon>
    </lineage>
</organism>
<protein>
    <recommendedName>
        <fullName evidence="4">BZIP domain-containing protein</fullName>
    </recommendedName>
</protein>
<dbReference type="EMBL" id="LKCW01000045">
    <property type="protein sequence ID" value="KPM42614.1"/>
    <property type="molecule type" value="Genomic_DNA"/>
</dbReference>
<keyword evidence="2" id="KW-0539">Nucleus</keyword>
<feature type="compositionally biased region" description="Polar residues" evidence="3">
    <location>
        <begin position="293"/>
        <end position="303"/>
    </location>
</feature>
<keyword evidence="6" id="KW-1185">Reference proteome</keyword>
<comment type="caution">
    <text evidence="5">The sequence shown here is derived from an EMBL/GenBank/DDBJ whole genome shotgun (WGS) entry which is preliminary data.</text>
</comment>
<feature type="compositionally biased region" description="Basic residues" evidence="3">
    <location>
        <begin position="13"/>
        <end position="26"/>
    </location>
</feature>
<feature type="compositionally biased region" description="Polar residues" evidence="3">
    <location>
        <begin position="55"/>
        <end position="68"/>
    </location>
</feature>
<dbReference type="GO" id="GO:0090575">
    <property type="term" value="C:RNA polymerase II transcription regulator complex"/>
    <property type="evidence" value="ECO:0007669"/>
    <property type="project" value="TreeGrafter"/>
</dbReference>
<feature type="compositionally biased region" description="Low complexity" evidence="3">
    <location>
        <begin position="273"/>
        <end position="287"/>
    </location>
</feature>